<reference evidence="2" key="1">
    <citation type="submission" date="2025-08" db="UniProtKB">
        <authorList>
            <consortium name="RefSeq"/>
        </authorList>
    </citation>
    <scope>IDENTIFICATION</scope>
</reference>
<protein>
    <submittedName>
        <fullName evidence="2">Uncharacterized protein LOC34617268</fullName>
    </submittedName>
</protein>
<dbReference type="SUPFAM" id="SSF54534">
    <property type="entry name" value="FKBP-like"/>
    <property type="match status" value="1"/>
</dbReference>
<dbReference type="OrthoDB" id="354541at2759"/>
<dbReference type="AlphaFoldDB" id="A0A6P6S174"/>
<sequence length="441" mass="48949">GVPAAAAAAACGIDPHVMTSVDRFVDSLCLTEALPKKGESPLASKTPPPALWQLLQGGKLLKRLVVPGEGEDRPHLECNATLDFSLYTLHGLKLLDNHHMHAEFVEIPVANAARGVREALMTMRHNERAVYLLHPSLSLPQDFQFIFPYNATAAAKDLQHPPKEDVELMGPPSPLNPKLTAEQKEQEKALQQQLRLLRELQQQHMPRYTEKDVVELTGKEWLMLDLTLCSFYGSASRWWSIGPDVDLQKQFPTEIIPEGQSLHDVVEAKTDMLKQNIHDEMASNPSSPLWEDLEGNMTQAHKERQAEYLANLEGDQLPEDPSILGSRGFNEHRMKQTVNAGGYEEGPRMEGLSSVYGWRETESAFEVVLLVKPGIRKEHFELQITPKTFALNVLGTPVLKDSFLYTIDSAAGPSWAFTEAVGRGLLLPPVCASSHEGSLPP</sequence>
<gene>
    <name evidence="2" type="primary">LOC34617268</name>
</gene>
<evidence type="ECO:0000313" key="2">
    <source>
        <dbReference type="RefSeq" id="XP_026193070.1"/>
    </source>
</evidence>
<dbReference type="Proteomes" id="UP000515125">
    <property type="component" value="Unplaced"/>
</dbReference>
<dbReference type="RefSeq" id="XP_026193070.1">
    <property type="nucleotide sequence ID" value="XM_026337285.1"/>
</dbReference>
<feature type="non-terminal residue" evidence="2">
    <location>
        <position position="1"/>
    </location>
</feature>
<dbReference type="GeneID" id="34617268"/>
<organism evidence="1 2">
    <name type="scientific">Cyclospora cayetanensis</name>
    <dbReference type="NCBI Taxonomy" id="88456"/>
    <lineage>
        <taxon>Eukaryota</taxon>
        <taxon>Sar</taxon>
        <taxon>Alveolata</taxon>
        <taxon>Apicomplexa</taxon>
        <taxon>Conoidasida</taxon>
        <taxon>Coccidia</taxon>
        <taxon>Eucoccidiorida</taxon>
        <taxon>Eimeriorina</taxon>
        <taxon>Eimeriidae</taxon>
        <taxon>Cyclospora</taxon>
    </lineage>
</organism>
<proteinExistence type="predicted"/>
<evidence type="ECO:0000313" key="1">
    <source>
        <dbReference type="Proteomes" id="UP000515125"/>
    </source>
</evidence>
<keyword evidence="1" id="KW-1185">Reference proteome</keyword>
<accession>A0A6P6S174</accession>
<name>A0A6P6S174_9EIME</name>